<reference evidence="3" key="1">
    <citation type="submission" date="2016-10" db="EMBL/GenBank/DDBJ databases">
        <authorList>
            <person name="Varghese N."/>
            <person name="Submissions S."/>
        </authorList>
    </citation>
    <scope>NUCLEOTIDE SEQUENCE [LARGE SCALE GENOMIC DNA]</scope>
    <source>
        <strain evidence="3">DUS833</strain>
    </source>
</reference>
<gene>
    <name evidence="2" type="ORF">SAMN05445850_7615</name>
</gene>
<protein>
    <submittedName>
        <fullName evidence="2">Crotonobetainyl-CoA:carnitine CoA-transferase CaiB</fullName>
    </submittedName>
</protein>
<keyword evidence="1 2" id="KW-0808">Transferase</keyword>
<dbReference type="Pfam" id="PF02515">
    <property type="entry name" value="CoA_transf_3"/>
    <property type="match status" value="1"/>
</dbReference>
<evidence type="ECO:0000313" key="2">
    <source>
        <dbReference type="EMBL" id="SDR61208.1"/>
    </source>
</evidence>
<dbReference type="Gene3D" id="3.30.1540.10">
    <property type="entry name" value="formyl-coa transferase, domain 3"/>
    <property type="match status" value="1"/>
</dbReference>
<dbReference type="Gene3D" id="3.40.50.10540">
    <property type="entry name" value="Crotonobetainyl-coa:carnitine coa-transferase, domain 1"/>
    <property type="match status" value="1"/>
</dbReference>
<dbReference type="STRING" id="157910.SAMN05445850_7615"/>
<dbReference type="InterPro" id="IPR044855">
    <property type="entry name" value="CoA-Trfase_III_dom3_sf"/>
</dbReference>
<dbReference type="InterPro" id="IPR050483">
    <property type="entry name" value="CoA-transferase_III_domain"/>
</dbReference>
<dbReference type="PANTHER" id="PTHR48207">
    <property type="entry name" value="SUCCINATE--HYDROXYMETHYLGLUTARATE COA-TRANSFERASE"/>
    <property type="match status" value="1"/>
</dbReference>
<dbReference type="SUPFAM" id="SSF89796">
    <property type="entry name" value="CoA-transferase family III (CaiB/BaiF)"/>
    <property type="match status" value="1"/>
</dbReference>
<proteinExistence type="predicted"/>
<accession>A0A1H1KFT3</accession>
<organism evidence="2 3">
    <name type="scientific">Paraburkholderia tuberum</name>
    <dbReference type="NCBI Taxonomy" id="157910"/>
    <lineage>
        <taxon>Bacteria</taxon>
        <taxon>Pseudomonadati</taxon>
        <taxon>Pseudomonadota</taxon>
        <taxon>Betaproteobacteria</taxon>
        <taxon>Burkholderiales</taxon>
        <taxon>Burkholderiaceae</taxon>
        <taxon>Paraburkholderia</taxon>
    </lineage>
</organism>
<dbReference type="Proteomes" id="UP000199365">
    <property type="component" value="Unassembled WGS sequence"/>
</dbReference>
<dbReference type="GO" id="GO:0008410">
    <property type="term" value="F:CoA-transferase activity"/>
    <property type="evidence" value="ECO:0007669"/>
    <property type="project" value="TreeGrafter"/>
</dbReference>
<evidence type="ECO:0000256" key="1">
    <source>
        <dbReference type="ARBA" id="ARBA00022679"/>
    </source>
</evidence>
<name>A0A1H1KFT3_9BURK</name>
<dbReference type="InterPro" id="IPR023606">
    <property type="entry name" value="CoA-Trfase_III_dom_1_sf"/>
</dbReference>
<dbReference type="EMBL" id="FNKX01000004">
    <property type="protein sequence ID" value="SDR61208.1"/>
    <property type="molecule type" value="Genomic_DNA"/>
</dbReference>
<sequence length="415" mass="44624">MQRFISFGIAMLKLLDGVRVISFNHFHAGPMAAQMLADLGADVIAVEPIDGAFHRNWAVANRFVGGQSVNHLTTGRNKRSLSIDMKSEAGRALARQLVARADVVMENFRPGAMARLGLGYEQVRDANPRVIYASASGYGGSGPYAARPGQDLLLQALSGLAARTGRADGPPTPVGPVIVDQHAATIYVMSILAALFNRERTGDGRLVEVSLLQAAIDLQTESLTAWLNGARSDSPRGAEGLASWFSQGAYGIHATADGHMAISMATPDALKRVLDDPALDAFTNDMGFSHREEITRAVARRIAQKTTAEWLDILRDSDVWHAPVQDYDDLQADPQLQHLGTFQNAESGTGEAVTFVMHPARYDGQAPGVARVPQALGAQTDEILDELGYTREQIDSFKAKGVVRSVDDTPSSTAH</sequence>
<evidence type="ECO:0000313" key="3">
    <source>
        <dbReference type="Proteomes" id="UP000199365"/>
    </source>
</evidence>
<dbReference type="InterPro" id="IPR003673">
    <property type="entry name" value="CoA-Trfase_fam_III"/>
</dbReference>
<keyword evidence="3" id="KW-1185">Reference proteome</keyword>
<dbReference type="AlphaFoldDB" id="A0A1H1KFT3"/>
<dbReference type="PANTHER" id="PTHR48207:SF4">
    <property type="entry name" value="BLL6097 PROTEIN"/>
    <property type="match status" value="1"/>
</dbReference>